<sequence>MKYGNNDAWQDGMDNKARKGWLPLDESGIISNLPHLVAALLSSELMASWISAKGVKSVMKLALSAVINIFVPKPVFYVGKWIGRQPFFEGDKMKQKLWGKHGKVILDKALCRFSIDVWWSGACMLTISAGWHSSQNLNKINHYTIRWFDVAGNMVFMVELANRMVDSEAWVYRVNQSKETFDANNYARVAY</sequence>
<organism evidence="1 2">
    <name type="scientific">Armillaria gallica</name>
    <name type="common">Bulbous honey fungus</name>
    <name type="synonym">Armillaria bulbosa</name>
    <dbReference type="NCBI Taxonomy" id="47427"/>
    <lineage>
        <taxon>Eukaryota</taxon>
        <taxon>Fungi</taxon>
        <taxon>Dikarya</taxon>
        <taxon>Basidiomycota</taxon>
        <taxon>Agaricomycotina</taxon>
        <taxon>Agaricomycetes</taxon>
        <taxon>Agaricomycetidae</taxon>
        <taxon>Agaricales</taxon>
        <taxon>Marasmiineae</taxon>
        <taxon>Physalacriaceae</taxon>
        <taxon>Armillaria</taxon>
    </lineage>
</organism>
<dbReference type="OrthoDB" id="2985081at2759"/>
<gene>
    <name evidence="1" type="ORF">ARMGADRAFT_1089101</name>
</gene>
<reference evidence="2" key="1">
    <citation type="journal article" date="2017" name="Nat. Ecol. Evol.">
        <title>Genome expansion and lineage-specific genetic innovations in the forest pathogenic fungi Armillaria.</title>
        <authorList>
            <person name="Sipos G."/>
            <person name="Prasanna A.N."/>
            <person name="Walter M.C."/>
            <person name="O'Connor E."/>
            <person name="Balint B."/>
            <person name="Krizsan K."/>
            <person name="Kiss B."/>
            <person name="Hess J."/>
            <person name="Varga T."/>
            <person name="Slot J."/>
            <person name="Riley R."/>
            <person name="Boka B."/>
            <person name="Rigling D."/>
            <person name="Barry K."/>
            <person name="Lee J."/>
            <person name="Mihaltcheva S."/>
            <person name="LaButti K."/>
            <person name="Lipzen A."/>
            <person name="Waldron R."/>
            <person name="Moloney N.M."/>
            <person name="Sperisen C."/>
            <person name="Kredics L."/>
            <person name="Vagvoelgyi C."/>
            <person name="Patrignani A."/>
            <person name="Fitzpatrick D."/>
            <person name="Nagy I."/>
            <person name="Doyle S."/>
            <person name="Anderson J.B."/>
            <person name="Grigoriev I.V."/>
            <person name="Gueldener U."/>
            <person name="Muensterkoetter M."/>
            <person name="Nagy L.G."/>
        </authorList>
    </citation>
    <scope>NUCLEOTIDE SEQUENCE [LARGE SCALE GENOMIC DNA]</scope>
    <source>
        <strain evidence="2">Ar21-2</strain>
    </source>
</reference>
<evidence type="ECO:0000313" key="2">
    <source>
        <dbReference type="Proteomes" id="UP000217790"/>
    </source>
</evidence>
<evidence type="ECO:0000313" key="1">
    <source>
        <dbReference type="EMBL" id="PBK83668.1"/>
    </source>
</evidence>
<keyword evidence="2" id="KW-1185">Reference proteome</keyword>
<name>A0A2H3CYU3_ARMGA</name>
<dbReference type="EMBL" id="KZ293704">
    <property type="protein sequence ID" value="PBK83668.1"/>
    <property type="molecule type" value="Genomic_DNA"/>
</dbReference>
<accession>A0A2H3CYU3</accession>
<dbReference type="OMA" id="INHYTIR"/>
<proteinExistence type="predicted"/>
<dbReference type="InParanoid" id="A0A2H3CYU3"/>
<dbReference type="AlphaFoldDB" id="A0A2H3CYU3"/>
<protein>
    <submittedName>
        <fullName evidence="1">Uncharacterized protein</fullName>
    </submittedName>
</protein>
<dbReference type="Proteomes" id="UP000217790">
    <property type="component" value="Unassembled WGS sequence"/>
</dbReference>